<sequence>METAKMEMPPAETETEPKNDTQSGDVNQILKEVWGYDAFRPLQAESIDCVLGGRDSLTVLPTGGGKSLCFQVPGIAKPGLAVVVSPLISLMKDQVDALVANGISAAFVNSTQTDDEKQHVATLIRSGELKFLYVAPERLLQQRTIDFLSRNQVSFFAIDEAHCISNWGHDFRPEYRGLRMLKQRFPTASVHAYTATASEPVRRDIAEQLGLQDAEILVGDFDRPNLTYRMLRSANRTAQVVEVAKRHPGESGVVYCISRKEVERVTEVLKANKVSARAYHAGMDDSKRQANQEAFIREKCDVIVATVAFGMGIDKSNVRYVVHAGMPKSIEHYQQESGRAGRDGLESECVLIYSGGDLVTWKKIMSGESDNTAAFASLEAMHTLASGTVCRHRSLVEYFGQEYATDSCGACDVCLGELELVEDPVVLSQKILSCVVRVNQRFGATHVAKVLAGSKESRLIEMRHDKLSTFGLLSSEGQAAVRMWIDQLVGQGFLYRTGEYQTLSLSEPGWELIRGDGEVRLTTAAKPKSSTYSRGSRGSASGSAGGSKSGTSWDGVDRELFDHLRQLRSRMATESRVPAYVIFGDETLRQMARVRPSTLETMATLRGVGAKKLTDYGELFRLEIAAYCQENGLPVDQGLT</sequence>
<dbReference type="SMART" id="SM00341">
    <property type="entry name" value="HRDC"/>
    <property type="match status" value="1"/>
</dbReference>
<keyword evidence="7 21" id="KW-0378">Hydrolase</keyword>
<dbReference type="InterPro" id="IPR032284">
    <property type="entry name" value="RecQ_Zn-bd"/>
</dbReference>
<organism evidence="21 22">
    <name type="scientific">Rubripirellula obstinata</name>
    <dbReference type="NCBI Taxonomy" id="406547"/>
    <lineage>
        <taxon>Bacteria</taxon>
        <taxon>Pseudomonadati</taxon>
        <taxon>Planctomycetota</taxon>
        <taxon>Planctomycetia</taxon>
        <taxon>Pirellulales</taxon>
        <taxon>Pirellulaceae</taxon>
        <taxon>Rubripirellula</taxon>
    </lineage>
</organism>
<dbReference type="Gene3D" id="3.40.50.300">
    <property type="entry name" value="P-loop containing nucleotide triphosphate hydrolases"/>
    <property type="match status" value="2"/>
</dbReference>
<keyword evidence="8 21" id="KW-0347">Helicase</keyword>
<keyword evidence="13" id="KW-0234">DNA repair</keyword>
<dbReference type="AlphaFoldDB" id="A0A5B1CM67"/>
<dbReference type="Proteomes" id="UP000322699">
    <property type="component" value="Unassembled WGS sequence"/>
</dbReference>
<dbReference type="Pfam" id="PF00270">
    <property type="entry name" value="DEAD"/>
    <property type="match status" value="1"/>
</dbReference>
<feature type="domain" description="Helicase C-terminal" evidence="20">
    <location>
        <begin position="235"/>
        <end position="385"/>
    </location>
</feature>
<dbReference type="PROSITE" id="PS51194">
    <property type="entry name" value="HELICASE_CTER"/>
    <property type="match status" value="1"/>
</dbReference>
<dbReference type="Gene3D" id="1.10.10.10">
    <property type="entry name" value="Winged helix-like DNA-binding domain superfamily/Winged helix DNA-binding domain"/>
    <property type="match status" value="1"/>
</dbReference>
<reference evidence="21 22" key="1">
    <citation type="submission" date="2019-08" db="EMBL/GenBank/DDBJ databases">
        <title>Deep-cultivation of Planctomycetes and their phenomic and genomic characterization uncovers novel biology.</title>
        <authorList>
            <person name="Wiegand S."/>
            <person name="Jogler M."/>
            <person name="Boedeker C."/>
            <person name="Pinto D."/>
            <person name="Vollmers J."/>
            <person name="Rivas-Marin E."/>
            <person name="Kohn T."/>
            <person name="Peeters S.H."/>
            <person name="Heuer A."/>
            <person name="Rast P."/>
            <person name="Oberbeckmann S."/>
            <person name="Bunk B."/>
            <person name="Jeske O."/>
            <person name="Meyerdierks A."/>
            <person name="Storesund J.E."/>
            <person name="Kallscheuer N."/>
            <person name="Luecker S."/>
            <person name="Lage O.M."/>
            <person name="Pohl T."/>
            <person name="Merkel B.J."/>
            <person name="Hornburger P."/>
            <person name="Mueller R.-W."/>
            <person name="Bruemmer F."/>
            <person name="Labrenz M."/>
            <person name="Spormann A.M."/>
            <person name="Op Den Camp H."/>
            <person name="Overmann J."/>
            <person name="Amann R."/>
            <person name="Jetten M.S.M."/>
            <person name="Mascher T."/>
            <person name="Medema M.H."/>
            <person name="Devos D.P."/>
            <person name="Kaster A.-K."/>
            <person name="Ovreas L."/>
            <person name="Rohde M."/>
            <person name="Galperin M.Y."/>
            <person name="Jogler C."/>
        </authorList>
    </citation>
    <scope>NUCLEOTIDE SEQUENCE [LARGE SCALE GENOMIC DNA]</scope>
    <source>
        <strain evidence="21 22">LF1</strain>
    </source>
</reference>
<feature type="region of interest" description="Disordered" evidence="17">
    <location>
        <begin position="1"/>
        <end position="24"/>
    </location>
</feature>
<dbReference type="InterPro" id="IPR027417">
    <property type="entry name" value="P-loop_NTPase"/>
</dbReference>
<dbReference type="SMART" id="SM00487">
    <property type="entry name" value="DEXDc"/>
    <property type="match status" value="1"/>
</dbReference>
<feature type="compositionally biased region" description="Low complexity" evidence="17">
    <location>
        <begin position="528"/>
        <end position="542"/>
    </location>
</feature>
<protein>
    <recommendedName>
        <fullName evidence="16">DNA helicase RecQ</fullName>
        <ecNumber evidence="16">5.6.2.4</ecNumber>
    </recommendedName>
</protein>
<dbReference type="SUPFAM" id="SSF46785">
    <property type="entry name" value="Winged helix' DNA-binding domain"/>
    <property type="match status" value="1"/>
</dbReference>
<dbReference type="FunFam" id="3.40.50.300:FF:000156">
    <property type="entry name" value="ATP-dependent DNA helicase recQ"/>
    <property type="match status" value="1"/>
</dbReference>
<evidence type="ECO:0000256" key="13">
    <source>
        <dbReference type="ARBA" id="ARBA00023204"/>
    </source>
</evidence>
<dbReference type="PROSITE" id="PS50967">
    <property type="entry name" value="HRDC"/>
    <property type="match status" value="1"/>
</dbReference>
<evidence type="ECO:0000313" key="22">
    <source>
        <dbReference type="Proteomes" id="UP000322699"/>
    </source>
</evidence>
<dbReference type="NCBIfam" id="TIGR01389">
    <property type="entry name" value="recQ"/>
    <property type="match status" value="1"/>
</dbReference>
<comment type="caution">
    <text evidence="21">The sequence shown here is derived from an EMBL/GenBank/DDBJ whole genome shotgun (WGS) entry which is preliminary data.</text>
</comment>
<evidence type="ECO:0000256" key="10">
    <source>
        <dbReference type="ARBA" id="ARBA00022840"/>
    </source>
</evidence>
<keyword evidence="12" id="KW-0233">DNA recombination</keyword>
<keyword evidence="5" id="KW-0547">Nucleotide-binding</keyword>
<dbReference type="InterPro" id="IPR011545">
    <property type="entry name" value="DEAD/DEAH_box_helicase_dom"/>
</dbReference>
<evidence type="ECO:0000256" key="16">
    <source>
        <dbReference type="NCBIfam" id="TIGR01389"/>
    </source>
</evidence>
<evidence type="ECO:0000256" key="17">
    <source>
        <dbReference type="SAM" id="MobiDB-lite"/>
    </source>
</evidence>
<evidence type="ECO:0000256" key="2">
    <source>
        <dbReference type="ARBA" id="ARBA00001947"/>
    </source>
</evidence>
<feature type="region of interest" description="Disordered" evidence="17">
    <location>
        <begin position="524"/>
        <end position="551"/>
    </location>
</feature>
<dbReference type="GO" id="GO:0003677">
    <property type="term" value="F:DNA binding"/>
    <property type="evidence" value="ECO:0007669"/>
    <property type="project" value="UniProtKB-KW"/>
</dbReference>
<keyword evidence="22" id="KW-1185">Reference proteome</keyword>
<name>A0A5B1CM67_9BACT</name>
<dbReference type="GO" id="GO:0009378">
    <property type="term" value="F:four-way junction helicase activity"/>
    <property type="evidence" value="ECO:0007669"/>
    <property type="project" value="TreeGrafter"/>
</dbReference>
<evidence type="ECO:0000256" key="1">
    <source>
        <dbReference type="ARBA" id="ARBA00001946"/>
    </source>
</evidence>
<evidence type="ECO:0000256" key="9">
    <source>
        <dbReference type="ARBA" id="ARBA00022833"/>
    </source>
</evidence>
<feature type="domain" description="Helicase ATP-binding" evidence="19">
    <location>
        <begin position="47"/>
        <end position="215"/>
    </location>
</feature>
<dbReference type="EC" id="5.6.2.4" evidence="16"/>
<keyword evidence="10" id="KW-0067">ATP-binding</keyword>
<dbReference type="InterPro" id="IPR006293">
    <property type="entry name" value="DNA_helicase_ATP-dep_RecQ_bac"/>
</dbReference>
<evidence type="ECO:0000256" key="6">
    <source>
        <dbReference type="ARBA" id="ARBA00022763"/>
    </source>
</evidence>
<dbReference type="PANTHER" id="PTHR13710:SF105">
    <property type="entry name" value="ATP-DEPENDENT DNA HELICASE Q1"/>
    <property type="match status" value="1"/>
</dbReference>
<dbReference type="SUPFAM" id="SSF47819">
    <property type="entry name" value="HRDC-like"/>
    <property type="match status" value="1"/>
</dbReference>
<dbReference type="EMBL" id="VRLW01000001">
    <property type="protein sequence ID" value="KAA1261636.1"/>
    <property type="molecule type" value="Genomic_DNA"/>
</dbReference>
<dbReference type="InterPro" id="IPR036388">
    <property type="entry name" value="WH-like_DNA-bd_sf"/>
</dbReference>
<gene>
    <name evidence="21" type="primary">recQ_4</name>
    <name evidence="21" type="ORF">LF1_41910</name>
</gene>
<comment type="cofactor">
    <cofactor evidence="2">
        <name>Zn(2+)</name>
        <dbReference type="ChEBI" id="CHEBI:29105"/>
    </cofactor>
</comment>
<dbReference type="SMART" id="SM00490">
    <property type="entry name" value="HELICc"/>
    <property type="match status" value="1"/>
</dbReference>
<keyword evidence="6" id="KW-0227">DNA damage</keyword>
<dbReference type="GO" id="GO:0043590">
    <property type="term" value="C:bacterial nucleoid"/>
    <property type="evidence" value="ECO:0007669"/>
    <property type="project" value="TreeGrafter"/>
</dbReference>
<dbReference type="GO" id="GO:0043138">
    <property type="term" value="F:3'-5' DNA helicase activity"/>
    <property type="evidence" value="ECO:0007669"/>
    <property type="project" value="UniProtKB-EC"/>
</dbReference>
<evidence type="ECO:0000256" key="3">
    <source>
        <dbReference type="ARBA" id="ARBA00005446"/>
    </source>
</evidence>
<evidence type="ECO:0000256" key="5">
    <source>
        <dbReference type="ARBA" id="ARBA00022741"/>
    </source>
</evidence>
<comment type="catalytic activity">
    <reaction evidence="15">
        <text>Couples ATP hydrolysis with the unwinding of duplex DNA by translocating in the 3'-5' direction.</text>
        <dbReference type="EC" id="5.6.2.4"/>
    </reaction>
</comment>
<dbReference type="GO" id="GO:0005737">
    <property type="term" value="C:cytoplasm"/>
    <property type="evidence" value="ECO:0007669"/>
    <property type="project" value="TreeGrafter"/>
</dbReference>
<evidence type="ECO:0000256" key="4">
    <source>
        <dbReference type="ARBA" id="ARBA00022723"/>
    </source>
</evidence>
<keyword evidence="4" id="KW-0479">Metal-binding</keyword>
<dbReference type="SUPFAM" id="SSF52540">
    <property type="entry name" value="P-loop containing nucleoside triphosphate hydrolases"/>
    <property type="match status" value="1"/>
</dbReference>
<dbReference type="InterPro" id="IPR036390">
    <property type="entry name" value="WH_DNA-bd_sf"/>
</dbReference>
<dbReference type="InterPro" id="IPR018982">
    <property type="entry name" value="RQC_domain"/>
</dbReference>
<dbReference type="GO" id="GO:0030894">
    <property type="term" value="C:replisome"/>
    <property type="evidence" value="ECO:0007669"/>
    <property type="project" value="TreeGrafter"/>
</dbReference>
<evidence type="ECO:0000256" key="11">
    <source>
        <dbReference type="ARBA" id="ARBA00023125"/>
    </source>
</evidence>
<dbReference type="InterPro" id="IPR002121">
    <property type="entry name" value="HRDC_dom"/>
</dbReference>
<evidence type="ECO:0000256" key="7">
    <source>
        <dbReference type="ARBA" id="ARBA00022801"/>
    </source>
</evidence>
<dbReference type="Gene3D" id="1.10.150.80">
    <property type="entry name" value="HRDC domain"/>
    <property type="match status" value="1"/>
</dbReference>
<dbReference type="Pfam" id="PF09382">
    <property type="entry name" value="RQC"/>
    <property type="match status" value="1"/>
</dbReference>
<dbReference type="PROSITE" id="PS51192">
    <property type="entry name" value="HELICASE_ATP_BIND_1"/>
    <property type="match status" value="1"/>
</dbReference>
<dbReference type="InterPro" id="IPR014001">
    <property type="entry name" value="Helicase_ATP-bd"/>
</dbReference>
<evidence type="ECO:0000256" key="8">
    <source>
        <dbReference type="ARBA" id="ARBA00022806"/>
    </source>
</evidence>
<dbReference type="GO" id="GO:0046872">
    <property type="term" value="F:metal ion binding"/>
    <property type="evidence" value="ECO:0007669"/>
    <property type="project" value="UniProtKB-KW"/>
</dbReference>
<dbReference type="Pfam" id="PF00271">
    <property type="entry name" value="Helicase_C"/>
    <property type="match status" value="1"/>
</dbReference>
<evidence type="ECO:0000256" key="12">
    <source>
        <dbReference type="ARBA" id="ARBA00023172"/>
    </source>
</evidence>
<evidence type="ECO:0000259" key="18">
    <source>
        <dbReference type="PROSITE" id="PS50967"/>
    </source>
</evidence>
<dbReference type="NCBIfam" id="TIGR00614">
    <property type="entry name" value="recQ_fam"/>
    <property type="match status" value="1"/>
</dbReference>
<dbReference type="CDD" id="cd17920">
    <property type="entry name" value="DEXHc_RecQ"/>
    <property type="match status" value="1"/>
</dbReference>
<evidence type="ECO:0000256" key="14">
    <source>
        <dbReference type="ARBA" id="ARBA00023235"/>
    </source>
</evidence>
<dbReference type="InterPro" id="IPR010997">
    <property type="entry name" value="HRDC-like_sf"/>
</dbReference>
<dbReference type="InterPro" id="IPR044876">
    <property type="entry name" value="HRDC_dom_sf"/>
</dbReference>
<dbReference type="Pfam" id="PF00570">
    <property type="entry name" value="HRDC"/>
    <property type="match status" value="1"/>
</dbReference>
<dbReference type="FunFam" id="3.40.50.300:FF:000296">
    <property type="entry name" value="ATP-dependent DNA helicase RecQ"/>
    <property type="match status" value="1"/>
</dbReference>
<keyword evidence="14" id="KW-0413">Isomerase</keyword>
<dbReference type="GO" id="GO:0009432">
    <property type="term" value="P:SOS response"/>
    <property type="evidence" value="ECO:0007669"/>
    <property type="project" value="UniProtKB-UniRule"/>
</dbReference>
<evidence type="ECO:0000259" key="20">
    <source>
        <dbReference type="PROSITE" id="PS51194"/>
    </source>
</evidence>
<keyword evidence="11" id="KW-0238">DNA-binding</keyword>
<dbReference type="Pfam" id="PF16124">
    <property type="entry name" value="RecQ_Zn_bind"/>
    <property type="match status" value="1"/>
</dbReference>
<evidence type="ECO:0000259" key="19">
    <source>
        <dbReference type="PROSITE" id="PS51192"/>
    </source>
</evidence>
<dbReference type="GO" id="GO:0016787">
    <property type="term" value="F:hydrolase activity"/>
    <property type="evidence" value="ECO:0007669"/>
    <property type="project" value="UniProtKB-KW"/>
</dbReference>
<keyword evidence="9" id="KW-0862">Zinc</keyword>
<evidence type="ECO:0000256" key="15">
    <source>
        <dbReference type="ARBA" id="ARBA00034617"/>
    </source>
</evidence>
<comment type="cofactor">
    <cofactor evidence="1">
        <name>Mg(2+)</name>
        <dbReference type="ChEBI" id="CHEBI:18420"/>
    </cofactor>
</comment>
<dbReference type="InterPro" id="IPR004589">
    <property type="entry name" value="DNA_helicase_ATP-dep_RecQ"/>
</dbReference>
<evidence type="ECO:0000313" key="21">
    <source>
        <dbReference type="EMBL" id="KAA1261636.1"/>
    </source>
</evidence>
<dbReference type="SMART" id="SM00956">
    <property type="entry name" value="RQC"/>
    <property type="match status" value="1"/>
</dbReference>
<proteinExistence type="inferred from homology"/>
<dbReference type="PANTHER" id="PTHR13710">
    <property type="entry name" value="DNA HELICASE RECQ FAMILY MEMBER"/>
    <property type="match status" value="1"/>
</dbReference>
<dbReference type="GO" id="GO:0006310">
    <property type="term" value="P:DNA recombination"/>
    <property type="evidence" value="ECO:0007669"/>
    <property type="project" value="UniProtKB-UniRule"/>
</dbReference>
<dbReference type="InterPro" id="IPR001650">
    <property type="entry name" value="Helicase_C-like"/>
</dbReference>
<feature type="compositionally biased region" description="Low complexity" evidence="17">
    <location>
        <begin position="1"/>
        <end position="12"/>
    </location>
</feature>
<feature type="domain" description="HRDC" evidence="18">
    <location>
        <begin position="554"/>
        <end position="634"/>
    </location>
</feature>
<dbReference type="GO" id="GO:0005524">
    <property type="term" value="F:ATP binding"/>
    <property type="evidence" value="ECO:0007669"/>
    <property type="project" value="UniProtKB-KW"/>
</dbReference>
<dbReference type="GO" id="GO:0006281">
    <property type="term" value="P:DNA repair"/>
    <property type="evidence" value="ECO:0007669"/>
    <property type="project" value="UniProtKB-KW"/>
</dbReference>
<dbReference type="GO" id="GO:0006260">
    <property type="term" value="P:DNA replication"/>
    <property type="evidence" value="ECO:0007669"/>
    <property type="project" value="InterPro"/>
</dbReference>
<dbReference type="CDD" id="cd18794">
    <property type="entry name" value="SF2_C_RecQ"/>
    <property type="match status" value="1"/>
</dbReference>
<comment type="similarity">
    <text evidence="3">Belongs to the helicase family. RecQ subfamily.</text>
</comment>
<accession>A0A5B1CM67</accession>